<dbReference type="eggNOG" id="KOG1936">
    <property type="taxonomic scope" value="Eukaryota"/>
</dbReference>
<dbReference type="SUPFAM" id="SSF52954">
    <property type="entry name" value="Class II aaRS ABD-related"/>
    <property type="match status" value="1"/>
</dbReference>
<evidence type="ECO:0000256" key="6">
    <source>
        <dbReference type="ARBA" id="ARBA00022741"/>
    </source>
</evidence>
<dbReference type="Gene3D" id="3.40.50.800">
    <property type="entry name" value="Anticodon-binding domain"/>
    <property type="match status" value="1"/>
</dbReference>
<dbReference type="InterPro" id="IPR006195">
    <property type="entry name" value="aa-tRNA-synth_II"/>
</dbReference>
<dbReference type="RefSeq" id="XP_011392396.1">
    <property type="nucleotide sequence ID" value="XM_011394094.1"/>
</dbReference>
<evidence type="ECO:0000256" key="13">
    <source>
        <dbReference type="ARBA" id="ARBA00067413"/>
    </source>
</evidence>
<dbReference type="FunFam" id="3.40.50.800:FF:000015">
    <property type="entry name" value="Histidyl-tRNA synthetase, mitochondrial"/>
    <property type="match status" value="1"/>
</dbReference>
<dbReference type="PANTHER" id="PTHR11476">
    <property type="entry name" value="HISTIDYL-TRNA SYNTHETASE"/>
    <property type="match status" value="1"/>
</dbReference>
<keyword evidence="9" id="KW-0030">Aminoacyl-tRNA synthetase</keyword>
<dbReference type="GO" id="GO:0003723">
    <property type="term" value="F:RNA binding"/>
    <property type="evidence" value="ECO:0000318"/>
    <property type="project" value="GO_Central"/>
</dbReference>
<dbReference type="EC" id="6.1.1.21" evidence="3"/>
<dbReference type="InterPro" id="IPR036621">
    <property type="entry name" value="Anticodon-bd_dom_sf"/>
</dbReference>
<evidence type="ECO:0000256" key="8">
    <source>
        <dbReference type="ARBA" id="ARBA00022917"/>
    </source>
</evidence>
<comment type="function">
    <text evidence="12">Catalyzes the aminoacylation of histidyl-tRNA in both the cytoplasm and the mitochondrion.</text>
</comment>
<dbReference type="VEuPathDB" id="FungiDB:UMAG_06027"/>
<comment type="catalytic activity">
    <reaction evidence="11">
        <text>tRNA(His) + L-histidine + ATP = L-histidyl-tRNA(His) + AMP + diphosphate + H(+)</text>
        <dbReference type="Rhea" id="RHEA:17313"/>
        <dbReference type="Rhea" id="RHEA-COMP:9665"/>
        <dbReference type="Rhea" id="RHEA-COMP:9689"/>
        <dbReference type="ChEBI" id="CHEBI:15378"/>
        <dbReference type="ChEBI" id="CHEBI:30616"/>
        <dbReference type="ChEBI" id="CHEBI:33019"/>
        <dbReference type="ChEBI" id="CHEBI:57595"/>
        <dbReference type="ChEBI" id="CHEBI:78442"/>
        <dbReference type="ChEBI" id="CHEBI:78527"/>
        <dbReference type="ChEBI" id="CHEBI:456215"/>
        <dbReference type="EC" id="6.1.1.21"/>
    </reaction>
</comment>
<comment type="similarity">
    <text evidence="2">Belongs to the class-II aminoacyl-tRNA synthetase family.</text>
</comment>
<feature type="signal peptide" evidence="15">
    <location>
        <begin position="1"/>
        <end position="21"/>
    </location>
</feature>
<dbReference type="PROSITE" id="PS51185">
    <property type="entry name" value="WHEP_TRS_2"/>
    <property type="match status" value="1"/>
</dbReference>
<dbReference type="GO" id="GO:0005524">
    <property type="term" value="F:ATP binding"/>
    <property type="evidence" value="ECO:0007669"/>
    <property type="project" value="UniProtKB-KW"/>
</dbReference>
<evidence type="ECO:0000256" key="15">
    <source>
        <dbReference type="SAM" id="SignalP"/>
    </source>
</evidence>
<dbReference type="SUPFAM" id="SSF55681">
    <property type="entry name" value="Class II aaRS and biotin synthetases"/>
    <property type="match status" value="1"/>
</dbReference>
<dbReference type="Proteomes" id="UP000000561">
    <property type="component" value="Chromosome 21"/>
</dbReference>
<keyword evidence="19" id="KW-1185">Reference proteome</keyword>
<evidence type="ECO:0000256" key="3">
    <source>
        <dbReference type="ARBA" id="ARBA00012815"/>
    </source>
</evidence>
<dbReference type="InterPro" id="IPR045864">
    <property type="entry name" value="aa-tRNA-synth_II/BPL/LPL"/>
</dbReference>
<dbReference type="PANTHER" id="PTHR11476:SF7">
    <property type="entry name" value="HISTIDINE--TRNA LIGASE"/>
    <property type="match status" value="1"/>
</dbReference>
<gene>
    <name evidence="18" type="ORF">UMAG_06027</name>
</gene>
<dbReference type="GO" id="GO:0006427">
    <property type="term" value="P:histidyl-tRNA aminoacylation"/>
    <property type="evidence" value="ECO:0000318"/>
    <property type="project" value="GO_Central"/>
</dbReference>
<dbReference type="OrthoDB" id="1906957at2759"/>
<evidence type="ECO:0000256" key="10">
    <source>
        <dbReference type="ARBA" id="ARBA00030619"/>
    </source>
</evidence>
<dbReference type="FunFam" id="3.30.930.10:FF:000021">
    <property type="entry name" value="Probable histidine--tRNA ligase, mitochondrial"/>
    <property type="match status" value="1"/>
</dbReference>
<dbReference type="InterPro" id="IPR004154">
    <property type="entry name" value="Anticodon-bd"/>
</dbReference>
<keyword evidence="7" id="KW-0067">ATP-binding</keyword>
<feature type="domain" description="WHEP-TRS" evidence="17">
    <location>
        <begin position="67"/>
        <end position="123"/>
    </location>
</feature>
<accession>A0A0D1DN91</accession>
<reference evidence="18 19" key="1">
    <citation type="journal article" date="2006" name="Nature">
        <title>Insights from the genome of the biotrophic fungal plant pathogen Ustilago maydis.</title>
        <authorList>
            <person name="Kamper J."/>
            <person name="Kahmann R."/>
            <person name="Bolker M."/>
            <person name="Ma L.J."/>
            <person name="Brefort T."/>
            <person name="Saville B.J."/>
            <person name="Banuett F."/>
            <person name="Kronstad J.W."/>
            <person name="Gold S.E."/>
            <person name="Muller O."/>
            <person name="Perlin M.H."/>
            <person name="Wosten H.A."/>
            <person name="de Vries R."/>
            <person name="Ruiz-Herrera J."/>
            <person name="Reynaga-Pena C.G."/>
            <person name="Snetselaar K."/>
            <person name="McCann M."/>
            <person name="Perez-Martin J."/>
            <person name="Feldbrugge M."/>
            <person name="Basse C.W."/>
            <person name="Steinberg G."/>
            <person name="Ibeas J.I."/>
            <person name="Holloman W."/>
            <person name="Guzman P."/>
            <person name="Farman M."/>
            <person name="Stajich J.E."/>
            <person name="Sentandreu R."/>
            <person name="Gonzalez-Prieto J.M."/>
            <person name="Kennell J.C."/>
            <person name="Molina L."/>
            <person name="Schirawski J."/>
            <person name="Mendoza-Mendoza A."/>
            <person name="Greilinger D."/>
            <person name="Munch K."/>
            <person name="Rossel N."/>
            <person name="Scherer M."/>
            <person name="Vranes M."/>
            <person name="Ladendorf O."/>
            <person name="Vincon V."/>
            <person name="Fuchs U."/>
            <person name="Sandrock B."/>
            <person name="Meng S."/>
            <person name="Ho E.C."/>
            <person name="Cahill M.J."/>
            <person name="Boyce K.J."/>
            <person name="Klose J."/>
            <person name="Klosterman S.J."/>
            <person name="Deelstra H.J."/>
            <person name="Ortiz-Castellanos L."/>
            <person name="Li W."/>
            <person name="Sanchez-Alonso P."/>
            <person name="Schreier P.H."/>
            <person name="Hauser-Hahn I."/>
            <person name="Vaupel M."/>
            <person name="Koopmann E."/>
            <person name="Friedrich G."/>
            <person name="Voss H."/>
            <person name="Schluter T."/>
            <person name="Margolis J."/>
            <person name="Platt D."/>
            <person name="Swimmer C."/>
            <person name="Gnirke A."/>
            <person name="Chen F."/>
            <person name="Vysotskaia V."/>
            <person name="Mannhaupt G."/>
            <person name="Guldener U."/>
            <person name="Munsterkotter M."/>
            <person name="Haase D."/>
            <person name="Oesterheld M."/>
            <person name="Mewes H.W."/>
            <person name="Mauceli E.W."/>
            <person name="DeCaprio D."/>
            <person name="Wade C.M."/>
            <person name="Butler J."/>
            <person name="Young S."/>
            <person name="Jaffe D.B."/>
            <person name="Calvo S."/>
            <person name="Nusbaum C."/>
            <person name="Galagan J."/>
            <person name="Birren B.W."/>
        </authorList>
    </citation>
    <scope>NUCLEOTIDE SEQUENCE [LARGE SCALE GENOMIC DNA]</scope>
    <source>
        <strain evidence="19">DSM 14603 / FGSC 9021 / UM521</strain>
    </source>
</reference>
<protein>
    <recommendedName>
        <fullName evidence="13">Histidine--tRNA ligase, mitochondrial</fullName>
        <ecNumber evidence="3">6.1.1.21</ecNumber>
    </recommendedName>
    <alternativeName>
        <fullName evidence="10">Histidyl-tRNA synthetase</fullName>
    </alternativeName>
</protein>
<keyword evidence="5 18" id="KW-0436">Ligase</keyword>
<dbReference type="Gene3D" id="3.30.930.10">
    <property type="entry name" value="Bira Bifunctional Protein, Domain 2"/>
    <property type="match status" value="1"/>
</dbReference>
<feature type="domain" description="Aminoacyl-transfer RNA synthetases class-II family profile" evidence="16">
    <location>
        <begin position="135"/>
        <end position="503"/>
    </location>
</feature>
<dbReference type="GO" id="GO:0032543">
    <property type="term" value="P:mitochondrial translation"/>
    <property type="evidence" value="ECO:0000318"/>
    <property type="project" value="GO_Central"/>
</dbReference>
<dbReference type="InterPro" id="IPR000738">
    <property type="entry name" value="WHEP-TRS_dom"/>
</dbReference>
<evidence type="ECO:0000256" key="11">
    <source>
        <dbReference type="ARBA" id="ARBA00047639"/>
    </source>
</evidence>
<dbReference type="KEGG" id="uma:UMAG_06027"/>
<evidence type="ECO:0000256" key="2">
    <source>
        <dbReference type="ARBA" id="ARBA00008226"/>
    </source>
</evidence>
<evidence type="ECO:0000256" key="9">
    <source>
        <dbReference type="ARBA" id="ARBA00023146"/>
    </source>
</evidence>
<sequence length="640" mass="70182">MFLLRSCILLTTSRLPRFAPAFCTQARQTQTLRFFNKPVCHGQLLKRPLCGSALRTNMSSASADQQKIAELQAARAEQDDKVQQLRAANTEPSTLKAEIGKLKKLEAQLAGMGLGSAKAGSSKQEVKFTLKTPKGTRDWEPLSMSLRKRIFSTIEDVFTAHGGVTIDTPVFELKEILSGKYGEDSKLIYDLQDQGGELCSLRYDLTVPFARFVAMNQSEYGNIKRYHIAKVYRRDQPAMSKGRFREFYQCDFDIAGIYDPMVPDSEALCVLVEALDALGIEAFTIKLNHRKILDGLFDICGVPADKIRTISSAVDKLDKSPWAEVKREMVSDKGLAEDVADRIGEYVKLKGGKDLLAKLKADHVMMAHPVASQGVKDIELLFDYLDVYGISDRMSFDLSLARGLDYYTGLIYEAVTAASAPPGFNAAEAASAGGADNKSKKPKKKGADGEEEVDESSVGVGSIAAGGRYDNLVGMFSGSKKPDAVPCVGISIGVERVFAIMMQRLKEKEGKGERSTVRSKETDVFVMSIGGEGLLKERMQVTKMLWDAGIKAEFMHKAKPKLPQQFGVVDKEAIPFAVILAPNEWNGETREVRVKQQKGKDSDEGQGQGDLVKLDNLVEYLKTLGAGKGAVALGQRESLI</sequence>
<keyword evidence="8" id="KW-0648">Protein biosynthesis</keyword>
<dbReference type="GeneID" id="23565747"/>
<dbReference type="GO" id="GO:0005829">
    <property type="term" value="C:cytosol"/>
    <property type="evidence" value="ECO:0000318"/>
    <property type="project" value="GO_Central"/>
</dbReference>
<evidence type="ECO:0000256" key="7">
    <source>
        <dbReference type="ARBA" id="ARBA00022840"/>
    </source>
</evidence>
<dbReference type="STRING" id="237631.A0A0D1DN91"/>
<dbReference type="AlphaFoldDB" id="A0A0D1DN91"/>
<proteinExistence type="inferred from homology"/>
<dbReference type="GO" id="GO:0005739">
    <property type="term" value="C:mitochondrion"/>
    <property type="evidence" value="ECO:0000318"/>
    <property type="project" value="GO_Central"/>
</dbReference>
<comment type="subcellular location">
    <subcellularLocation>
        <location evidence="1">Cytoplasm</location>
    </subcellularLocation>
</comment>
<evidence type="ECO:0000313" key="19">
    <source>
        <dbReference type="Proteomes" id="UP000000561"/>
    </source>
</evidence>
<evidence type="ECO:0000259" key="16">
    <source>
        <dbReference type="PROSITE" id="PS50862"/>
    </source>
</evidence>
<keyword evidence="4" id="KW-0963">Cytoplasm</keyword>
<dbReference type="CDD" id="cd00773">
    <property type="entry name" value="HisRS-like_core"/>
    <property type="match status" value="1"/>
</dbReference>
<keyword evidence="6" id="KW-0547">Nucleotide-binding</keyword>
<name>A0A0D1DN91_MYCMD</name>
<dbReference type="PROSITE" id="PS50862">
    <property type="entry name" value="AA_TRNA_LIGASE_II"/>
    <property type="match status" value="1"/>
</dbReference>
<evidence type="ECO:0000256" key="4">
    <source>
        <dbReference type="ARBA" id="ARBA00022490"/>
    </source>
</evidence>
<dbReference type="FunCoup" id="A0A0D1DN91">
    <property type="interactions" value="488"/>
</dbReference>
<dbReference type="EMBL" id="CM003160">
    <property type="protein sequence ID" value="KIS65939.1"/>
    <property type="molecule type" value="Genomic_DNA"/>
</dbReference>
<dbReference type="InterPro" id="IPR041715">
    <property type="entry name" value="HisRS-like_core"/>
</dbReference>
<evidence type="ECO:0000256" key="14">
    <source>
        <dbReference type="SAM" id="MobiDB-lite"/>
    </source>
</evidence>
<evidence type="ECO:0000256" key="1">
    <source>
        <dbReference type="ARBA" id="ARBA00004496"/>
    </source>
</evidence>
<feature type="chain" id="PRO_5002244834" description="Histidine--tRNA ligase, mitochondrial" evidence="15">
    <location>
        <begin position="22"/>
        <end position="640"/>
    </location>
</feature>
<evidence type="ECO:0000313" key="18">
    <source>
        <dbReference type="EMBL" id="KIS65939.1"/>
    </source>
</evidence>
<evidence type="ECO:0000256" key="12">
    <source>
        <dbReference type="ARBA" id="ARBA00058343"/>
    </source>
</evidence>
<evidence type="ECO:0000259" key="17">
    <source>
        <dbReference type="PROSITE" id="PS51185"/>
    </source>
</evidence>
<dbReference type="GO" id="GO:0004821">
    <property type="term" value="F:histidine-tRNA ligase activity"/>
    <property type="evidence" value="ECO:0000318"/>
    <property type="project" value="GO_Central"/>
</dbReference>
<evidence type="ECO:0000256" key="5">
    <source>
        <dbReference type="ARBA" id="ARBA00022598"/>
    </source>
</evidence>
<organism evidence="18 19">
    <name type="scientific">Mycosarcoma maydis</name>
    <name type="common">Corn smut fungus</name>
    <name type="synonym">Ustilago maydis</name>
    <dbReference type="NCBI Taxonomy" id="5270"/>
    <lineage>
        <taxon>Eukaryota</taxon>
        <taxon>Fungi</taxon>
        <taxon>Dikarya</taxon>
        <taxon>Basidiomycota</taxon>
        <taxon>Ustilaginomycotina</taxon>
        <taxon>Ustilaginomycetes</taxon>
        <taxon>Ustilaginales</taxon>
        <taxon>Ustilaginaceae</taxon>
        <taxon>Mycosarcoma</taxon>
    </lineage>
</organism>
<dbReference type="InParanoid" id="A0A0D1DN91"/>
<keyword evidence="15" id="KW-0732">Signal</keyword>
<dbReference type="Pfam" id="PF03129">
    <property type="entry name" value="HGTP_anticodon"/>
    <property type="match status" value="1"/>
</dbReference>
<dbReference type="Pfam" id="PF13393">
    <property type="entry name" value="tRNA-synt_His"/>
    <property type="match status" value="1"/>
</dbReference>
<feature type="region of interest" description="Disordered" evidence="14">
    <location>
        <begin position="428"/>
        <end position="458"/>
    </location>
</feature>